<dbReference type="SUPFAM" id="SSF53187">
    <property type="entry name" value="Zn-dependent exopeptidases"/>
    <property type="match status" value="1"/>
</dbReference>
<dbReference type="VEuPathDB" id="TriTrypDB:TcCLB.506275.60"/>
<feature type="domain" description="Peptidase M14" evidence="5">
    <location>
        <begin position="716"/>
        <end position="1122"/>
    </location>
</feature>
<dbReference type="GO" id="GO:0008270">
    <property type="term" value="F:zinc ion binding"/>
    <property type="evidence" value="ECO:0007669"/>
    <property type="project" value="InterPro"/>
</dbReference>
<dbReference type="VEuPathDB" id="TriTrypDB:C3747_76g239"/>
<dbReference type="Gene3D" id="2.60.40.3120">
    <property type="match status" value="1"/>
</dbReference>
<dbReference type="VEuPathDB" id="TriTrypDB:TCSYLVIO_008196"/>
<dbReference type="EMBL" id="PRFC01000076">
    <property type="protein sequence ID" value="PWV09632.1"/>
    <property type="molecule type" value="Genomic_DNA"/>
</dbReference>
<dbReference type="VEuPathDB" id="TriTrypDB:TcCL_NonESM01747"/>
<comment type="cofactor">
    <cofactor evidence="1">
        <name>Zn(2+)</name>
        <dbReference type="ChEBI" id="CHEBI:29105"/>
    </cofactor>
</comment>
<feature type="region of interest" description="Disordered" evidence="4">
    <location>
        <begin position="54"/>
        <end position="74"/>
    </location>
</feature>
<comment type="caution">
    <text evidence="6">The sequence shown here is derived from an EMBL/GenBank/DDBJ whole genome shotgun (WGS) entry which is preliminary data.</text>
</comment>
<feature type="compositionally biased region" description="Low complexity" evidence="4">
    <location>
        <begin position="511"/>
        <end position="529"/>
    </location>
</feature>
<feature type="compositionally biased region" description="Polar residues" evidence="4">
    <location>
        <begin position="204"/>
        <end position="222"/>
    </location>
</feature>
<reference evidence="6 7" key="1">
    <citation type="journal article" date="2018" name="Microb. Genom.">
        <title>Expanding an expanded genome: long-read sequencing of Trypanosoma cruzi.</title>
        <authorList>
            <person name="Berna L."/>
            <person name="Rodriguez M."/>
            <person name="Chiribao M.L."/>
            <person name="Parodi-Talice A."/>
            <person name="Pita S."/>
            <person name="Rijo G."/>
            <person name="Alvarez-Valin F."/>
            <person name="Robello C."/>
        </authorList>
    </citation>
    <scope>NUCLEOTIDE SEQUENCE [LARGE SCALE GENOMIC DNA]</scope>
    <source>
        <strain evidence="6 7">TCC</strain>
    </source>
</reference>
<feature type="region of interest" description="Disordered" evidence="4">
    <location>
        <begin position="157"/>
        <end position="190"/>
    </location>
</feature>
<dbReference type="VEuPathDB" id="TriTrypDB:C4B63_40g50"/>
<dbReference type="VEuPathDB" id="TriTrypDB:Tc_MARK_7137"/>
<feature type="region of interest" description="Disordered" evidence="4">
    <location>
        <begin position="1032"/>
        <end position="1084"/>
    </location>
</feature>
<comment type="similarity">
    <text evidence="2 3">Belongs to the peptidase M14 family.</text>
</comment>
<dbReference type="GO" id="GO:0006508">
    <property type="term" value="P:proteolysis"/>
    <property type="evidence" value="ECO:0007669"/>
    <property type="project" value="InterPro"/>
</dbReference>
<evidence type="ECO:0000313" key="7">
    <source>
        <dbReference type="Proteomes" id="UP000246078"/>
    </source>
</evidence>
<dbReference type="GO" id="GO:0004181">
    <property type="term" value="F:metallocarboxypeptidase activity"/>
    <property type="evidence" value="ECO:0007669"/>
    <property type="project" value="InterPro"/>
</dbReference>
<dbReference type="VEuPathDB" id="TriTrypDB:TcG_03197"/>
<evidence type="ECO:0000256" key="3">
    <source>
        <dbReference type="PROSITE-ProRule" id="PRU01379"/>
    </source>
</evidence>
<dbReference type="VEuPathDB" id="TriTrypDB:TCDM_02248"/>
<proteinExistence type="inferred from homology"/>
<evidence type="ECO:0000259" key="5">
    <source>
        <dbReference type="PROSITE" id="PS52035"/>
    </source>
</evidence>
<feature type="compositionally biased region" description="Polar residues" evidence="4">
    <location>
        <begin position="170"/>
        <end position="181"/>
    </location>
</feature>
<dbReference type="VEuPathDB" id="TriTrypDB:TcCLB.510719.300"/>
<feature type="compositionally biased region" description="Basic residues" evidence="4">
    <location>
        <begin position="1052"/>
        <end position="1063"/>
    </location>
</feature>
<feature type="region of interest" description="Disordered" evidence="4">
    <location>
        <begin position="204"/>
        <end position="224"/>
    </location>
</feature>
<dbReference type="InterPro" id="IPR000834">
    <property type="entry name" value="Peptidase_M14"/>
</dbReference>
<name>A0A2V2WN67_TRYCR</name>
<protein>
    <submittedName>
        <fullName evidence="6">Putative metallo-peptidase, Clan MC, Family M14</fullName>
    </submittedName>
</protein>
<dbReference type="VEuPathDB" id="TriTrypDB:ECC02_008604"/>
<dbReference type="InterPro" id="IPR050821">
    <property type="entry name" value="Cytosolic_carboxypeptidase"/>
</dbReference>
<dbReference type="Pfam" id="PF00246">
    <property type="entry name" value="Peptidase_M14"/>
    <property type="match status" value="1"/>
</dbReference>
<evidence type="ECO:0000256" key="4">
    <source>
        <dbReference type="SAM" id="MobiDB-lite"/>
    </source>
</evidence>
<dbReference type="VEuPathDB" id="TriTrypDB:TcBrA4_0025390"/>
<evidence type="ECO:0000256" key="1">
    <source>
        <dbReference type="ARBA" id="ARBA00001947"/>
    </source>
</evidence>
<dbReference type="OrthoDB" id="10253041at2759"/>
<feature type="region of interest" description="Disordered" evidence="4">
    <location>
        <begin position="510"/>
        <end position="531"/>
    </location>
</feature>
<dbReference type="CDD" id="cd06235">
    <property type="entry name" value="M14_AGTPBP-like"/>
    <property type="match status" value="1"/>
</dbReference>
<feature type="compositionally biased region" description="Low complexity" evidence="4">
    <location>
        <begin position="55"/>
        <end position="74"/>
    </location>
</feature>
<dbReference type="Proteomes" id="UP000246078">
    <property type="component" value="Unassembled WGS sequence"/>
</dbReference>
<dbReference type="PROSITE" id="PS52035">
    <property type="entry name" value="PEPTIDASE_M14"/>
    <property type="match status" value="1"/>
</dbReference>
<organism evidence="6 7">
    <name type="scientific">Trypanosoma cruzi</name>
    <dbReference type="NCBI Taxonomy" id="5693"/>
    <lineage>
        <taxon>Eukaryota</taxon>
        <taxon>Discoba</taxon>
        <taxon>Euglenozoa</taxon>
        <taxon>Kinetoplastea</taxon>
        <taxon>Metakinetoplastina</taxon>
        <taxon>Trypanosomatida</taxon>
        <taxon>Trypanosomatidae</taxon>
        <taxon>Trypanosoma</taxon>
        <taxon>Schizotrypanum</taxon>
    </lineage>
</organism>
<evidence type="ECO:0000256" key="2">
    <source>
        <dbReference type="ARBA" id="ARBA00005988"/>
    </source>
</evidence>
<dbReference type="VEuPathDB" id="TriTrypDB:BCY84_11774"/>
<sequence>MPVKLEKSSTVKGARRAQKDAAKMEVFDPFTSQLGMIPSRILTTMDTASKKLRHANTNSSNASNQNRRNPNANAMASSPVVLKSHSVTRKKNELHVSLFAEGRRRRSSGLLRRPFFESSSVAEETPGKTGPASEPSYDLAFSAVDETTRAVAAAAATAGEAAATPRRTRNNNGMTDASQQHVEGKAPSPQPVKIGAGIDMDGNQPSNQRVPSECSSLNSSIAHTPCNKEKRGMEKQTLEENQDREQPLGNNAFLFSFEGDDLERYTPYDEETEEKAVHRYMEKNQTTDAPWEGRKSEVSTCDSILQSSPKKALDAEVISIDNSRSSLRSRSIRRRLLRGQTFMKVKTRGGTVHRRSIRRTVAEGISDVTCRSMSLYNAFFLDDAKKVWLVDDFVLARCLDYVGLMGYEQLMPNGDQASQDLLSGMTVGRMRSPIIHAPQELKRGIGGANGVRSSRWVLNGEPCNKYARTGDSTLFLHPLESERWLSEQEYVLAVVFSCCAWADVHRRFSANKSNNNNKKNSSGNDGNDNVEPYFSPDWHPIRQTAALVLERFPHFGDAAEFVENWERQVSVVLGTASPSHQRVFQFPGEGLVFSSDLEGGNLARVERLKGGTPCQPAFTLWLGPEFGCAQRLWFRFAILGVRPQCAISLRIVNIQPNTKLYARNGMRPVWRAGNSPRLWTPVGACVYRTINNDEDGELSFVLLPRSSDVVHVAFCVPYTYADLLCHITHWHQLVKMSISGIRFEERVLCHTRDGRKLHLLIITSANNKKRLRRSSRHEKEGNNFSRPSILGPYGRFETGKKVVLLSGRVHPGEVTASHGIHGVISFLLSRDPRAALAREYFIFYIVPMLNPDGVARGHSRLDQNGFNLNRCYKNPDPQIQPTVAALRKVFDYLQKTYLDRFFMYMDFHSHASQSSGFMFGNCLPDTVQHWNMIFPKIVSLHAKGVFSYQLCRFGRGHMTSKEGSSRVLFGERLIHSYTVELTHFSNNRMYIDGACGDDENNVNDRTYSIVSSYGDNDTWEARYANIRGARLRSATRSQSEKGTWPLPGAVKTRSHSKRGRKQASSRQGIPKRTGQSDGKAGKRAIKNAASKDEPFCFIETPCILSQSAEVGRACVLALLDYCGVGNEASAQLIDYGGIERTLREVRRSIRSTVTPRPPANRVQLNFRQH</sequence>
<dbReference type="AlphaFoldDB" id="A0A2V2WN67"/>
<dbReference type="SMR" id="A0A2V2WN67"/>
<evidence type="ECO:0000313" key="6">
    <source>
        <dbReference type="EMBL" id="PWV09632.1"/>
    </source>
</evidence>
<dbReference type="Gene3D" id="3.40.630.10">
    <property type="entry name" value="Zn peptidases"/>
    <property type="match status" value="1"/>
</dbReference>
<gene>
    <name evidence="6" type="ORF">C3747_76g239</name>
</gene>
<accession>A0A2V2WN67</accession>
<comment type="caution">
    <text evidence="3">Lacks conserved residue(s) required for the propagation of feature annotation.</text>
</comment>
<dbReference type="PANTHER" id="PTHR12756">
    <property type="entry name" value="CYTOSOLIC CARBOXYPEPTIDASE"/>
    <property type="match status" value="1"/>
</dbReference>
<dbReference type="PANTHER" id="PTHR12756:SF12">
    <property type="entry name" value="CYTOSOLIC CARBOXYPEPTIDASE-LIKE PROTEIN 5"/>
    <property type="match status" value="1"/>
</dbReference>